<accession>A0A3N4LKY8</accession>
<evidence type="ECO:0008006" key="5">
    <source>
        <dbReference type="Google" id="ProtNLM"/>
    </source>
</evidence>
<evidence type="ECO:0000256" key="1">
    <source>
        <dbReference type="SAM" id="MobiDB-lite"/>
    </source>
</evidence>
<keyword evidence="2" id="KW-1133">Transmembrane helix</keyword>
<dbReference type="OrthoDB" id="5325022at2759"/>
<sequence length="236" mass="25841">MSTAHIIELPAFVPIIRITQLVLSIVILGLAGNTINGLNGGTGLTLGLEPLAFMVFCVCFQPRRKCVWTLLINTYLLATLILIPVAYNMWVHLAVEAIAWIFWLSAWAATASWASTWSIYSDYTEIYSYWATAAAAAGMGTIMWIMYTVTLVFFCLKLYNQRFGSNPNAQAGGLEVAEMGGLEATEKVGESHPMGAVQQQQVVYPASDSAPTPVSTYAVSPPPQQWQQSPPPQQLY</sequence>
<protein>
    <recommendedName>
        <fullName evidence="5">MARVEL domain-containing protein</fullName>
    </recommendedName>
</protein>
<keyword evidence="2" id="KW-0472">Membrane</keyword>
<feature type="transmembrane region" description="Helical" evidence="2">
    <location>
        <begin position="126"/>
        <end position="147"/>
    </location>
</feature>
<feature type="compositionally biased region" description="Polar residues" evidence="1">
    <location>
        <begin position="209"/>
        <end position="218"/>
    </location>
</feature>
<gene>
    <name evidence="3" type="ORF">L211DRAFT_851021</name>
</gene>
<name>A0A3N4LKY8_9PEZI</name>
<reference evidence="3 4" key="1">
    <citation type="journal article" date="2018" name="Nat. Ecol. Evol.">
        <title>Pezizomycetes genomes reveal the molecular basis of ectomycorrhizal truffle lifestyle.</title>
        <authorList>
            <person name="Murat C."/>
            <person name="Payen T."/>
            <person name="Noel B."/>
            <person name="Kuo A."/>
            <person name="Morin E."/>
            <person name="Chen J."/>
            <person name="Kohler A."/>
            <person name="Krizsan K."/>
            <person name="Balestrini R."/>
            <person name="Da Silva C."/>
            <person name="Montanini B."/>
            <person name="Hainaut M."/>
            <person name="Levati E."/>
            <person name="Barry K.W."/>
            <person name="Belfiori B."/>
            <person name="Cichocki N."/>
            <person name="Clum A."/>
            <person name="Dockter R.B."/>
            <person name="Fauchery L."/>
            <person name="Guy J."/>
            <person name="Iotti M."/>
            <person name="Le Tacon F."/>
            <person name="Lindquist E.A."/>
            <person name="Lipzen A."/>
            <person name="Malagnac F."/>
            <person name="Mello A."/>
            <person name="Molinier V."/>
            <person name="Miyauchi S."/>
            <person name="Poulain J."/>
            <person name="Riccioni C."/>
            <person name="Rubini A."/>
            <person name="Sitrit Y."/>
            <person name="Splivallo R."/>
            <person name="Traeger S."/>
            <person name="Wang M."/>
            <person name="Zifcakova L."/>
            <person name="Wipf D."/>
            <person name="Zambonelli A."/>
            <person name="Paolocci F."/>
            <person name="Nowrousian M."/>
            <person name="Ottonello S."/>
            <person name="Baldrian P."/>
            <person name="Spatafora J.W."/>
            <person name="Henrissat B."/>
            <person name="Nagy L.G."/>
            <person name="Aury J.M."/>
            <person name="Wincker P."/>
            <person name="Grigoriev I.V."/>
            <person name="Bonfante P."/>
            <person name="Martin F.M."/>
        </authorList>
    </citation>
    <scope>NUCLEOTIDE SEQUENCE [LARGE SCALE GENOMIC DNA]</scope>
    <source>
        <strain evidence="3 4">ATCC MYA-4762</strain>
    </source>
</reference>
<evidence type="ECO:0000313" key="3">
    <source>
        <dbReference type="EMBL" id="RPB22042.1"/>
    </source>
</evidence>
<dbReference type="EMBL" id="ML121555">
    <property type="protein sequence ID" value="RPB22042.1"/>
    <property type="molecule type" value="Genomic_DNA"/>
</dbReference>
<evidence type="ECO:0000313" key="4">
    <source>
        <dbReference type="Proteomes" id="UP000267821"/>
    </source>
</evidence>
<keyword evidence="2" id="KW-0812">Transmembrane</keyword>
<dbReference type="PANTHER" id="PTHR37451:SF4">
    <property type="entry name" value="MARVEL DOMAIN-CONTAINING PROTEIN"/>
    <property type="match status" value="1"/>
</dbReference>
<organism evidence="3 4">
    <name type="scientific">Terfezia boudieri ATCC MYA-4762</name>
    <dbReference type="NCBI Taxonomy" id="1051890"/>
    <lineage>
        <taxon>Eukaryota</taxon>
        <taxon>Fungi</taxon>
        <taxon>Dikarya</taxon>
        <taxon>Ascomycota</taxon>
        <taxon>Pezizomycotina</taxon>
        <taxon>Pezizomycetes</taxon>
        <taxon>Pezizales</taxon>
        <taxon>Pezizaceae</taxon>
        <taxon>Terfezia</taxon>
    </lineage>
</organism>
<dbReference type="Proteomes" id="UP000267821">
    <property type="component" value="Unassembled WGS sequence"/>
</dbReference>
<proteinExistence type="predicted"/>
<feature type="transmembrane region" description="Helical" evidence="2">
    <location>
        <begin position="67"/>
        <end position="87"/>
    </location>
</feature>
<keyword evidence="4" id="KW-1185">Reference proteome</keyword>
<feature type="transmembrane region" description="Helical" evidence="2">
    <location>
        <begin position="43"/>
        <end position="60"/>
    </location>
</feature>
<dbReference type="PANTHER" id="PTHR37451">
    <property type="entry name" value="MARVEL DOMAIN"/>
    <property type="match status" value="1"/>
</dbReference>
<feature type="transmembrane region" description="Helical" evidence="2">
    <location>
        <begin position="12"/>
        <end position="31"/>
    </location>
</feature>
<dbReference type="InParanoid" id="A0A3N4LKY8"/>
<evidence type="ECO:0000256" key="2">
    <source>
        <dbReference type="SAM" id="Phobius"/>
    </source>
</evidence>
<feature type="transmembrane region" description="Helical" evidence="2">
    <location>
        <begin position="93"/>
        <end position="114"/>
    </location>
</feature>
<dbReference type="STRING" id="1051890.A0A3N4LKY8"/>
<feature type="region of interest" description="Disordered" evidence="1">
    <location>
        <begin position="206"/>
        <end position="236"/>
    </location>
</feature>
<dbReference type="AlphaFoldDB" id="A0A3N4LKY8"/>
<feature type="compositionally biased region" description="Pro residues" evidence="1">
    <location>
        <begin position="220"/>
        <end position="236"/>
    </location>
</feature>